<dbReference type="Pfam" id="PF16289">
    <property type="entry name" value="PIN_12"/>
    <property type="match status" value="1"/>
</dbReference>
<evidence type="ECO:0000259" key="1">
    <source>
        <dbReference type="Pfam" id="PF16289"/>
    </source>
</evidence>
<protein>
    <recommendedName>
        <fullName evidence="1">DUF4935 domain-containing protein</fullName>
    </recommendedName>
</protein>
<dbReference type="Proteomes" id="UP000437875">
    <property type="component" value="Unassembled WGS sequence"/>
</dbReference>
<dbReference type="AlphaFoldDB" id="A0A6D0G5L6"/>
<name>A0A6D0G5L6_ECOLX</name>
<proteinExistence type="predicted"/>
<evidence type="ECO:0000313" key="3">
    <source>
        <dbReference type="Proteomes" id="UP000437875"/>
    </source>
</evidence>
<dbReference type="RefSeq" id="WP_157702541.1">
    <property type="nucleotide sequence ID" value="NZ_WSGM01000003.1"/>
</dbReference>
<reference evidence="2 3" key="1">
    <citation type="submission" date="2019-10" db="EMBL/GenBank/DDBJ databases">
        <title>Antimicrobial-resistant enteric bacteria are widely distributed amongst people, animals and the environment in northern Tanzania.</title>
        <authorList>
            <person name="Subbiah M."/>
            <person name="Call D.R."/>
        </authorList>
    </citation>
    <scope>NUCLEOTIDE SEQUENCE [LARGE SCALE GENOMIC DNA]</scope>
    <source>
        <strain evidence="2 3">TzEc067</strain>
    </source>
</reference>
<organism evidence="2 3">
    <name type="scientific">Escherichia coli</name>
    <dbReference type="NCBI Taxonomy" id="562"/>
    <lineage>
        <taxon>Bacteria</taxon>
        <taxon>Pseudomonadati</taxon>
        <taxon>Pseudomonadota</taxon>
        <taxon>Gammaproteobacteria</taxon>
        <taxon>Enterobacterales</taxon>
        <taxon>Enterobacteriaceae</taxon>
        <taxon>Escherichia</taxon>
    </lineage>
</organism>
<comment type="caution">
    <text evidence="2">The sequence shown here is derived from an EMBL/GenBank/DDBJ whole genome shotgun (WGS) entry which is preliminary data.</text>
</comment>
<dbReference type="InterPro" id="IPR032557">
    <property type="entry name" value="DUF4935"/>
</dbReference>
<dbReference type="EMBL" id="WSGM01000003">
    <property type="protein sequence ID" value="KAE9733680.1"/>
    <property type="molecule type" value="Genomic_DNA"/>
</dbReference>
<accession>A0A6D0G5L6</accession>
<feature type="domain" description="DUF4935" evidence="1">
    <location>
        <begin position="21"/>
        <end position="189"/>
    </location>
</feature>
<sequence length="385" mass="43615">MPNVNIDELKNLISNGEIGAITLDTSIFIYHHYGFEVGILSKLSQFKNTDIKFIVVDMIQHEILSHLIDEAKKDKAETKNVLKSIGNSWGVTPTIRQELMDTLFTNNEVEKSQIRFNDFKVATGALEIKCEDLSSIGKIIELYFNKTAPFSTKSDKKNEFPDAFVLSALEVWAESNNTKILAVSKDNDWKGFCSYSSFIYYINDLSQSLTAFHSNISVSIINSLRSIDIAELNNDIMQFIPQQLDYITINVDASSSFYYEPEYSEITIDNSEQTPINNIDTFLSEIKIIEVEDSEFSVQLTINCEVDIETNVNFSTWDGIDKEYVSMGGGEFNRTESIDIDIIINFIKNDDNDVEVNSIEVINSSVTIDLGDIEPDWLSSPDDYE</sequence>
<evidence type="ECO:0000313" key="2">
    <source>
        <dbReference type="EMBL" id="KAE9733680.1"/>
    </source>
</evidence>
<gene>
    <name evidence="2" type="ORF">GP711_07740</name>
</gene>